<organism evidence="4 5">
    <name type="scientific">Symbiodinium natans</name>
    <dbReference type="NCBI Taxonomy" id="878477"/>
    <lineage>
        <taxon>Eukaryota</taxon>
        <taxon>Sar</taxon>
        <taxon>Alveolata</taxon>
        <taxon>Dinophyceae</taxon>
        <taxon>Suessiales</taxon>
        <taxon>Symbiodiniaceae</taxon>
        <taxon>Symbiodinium</taxon>
    </lineage>
</organism>
<evidence type="ECO:0000256" key="2">
    <source>
        <dbReference type="SAM" id="Phobius"/>
    </source>
</evidence>
<gene>
    <name evidence="4" type="ORF">SNAT2548_LOCUS24174</name>
</gene>
<evidence type="ECO:0000259" key="3">
    <source>
        <dbReference type="PROSITE" id="PS50234"/>
    </source>
</evidence>
<reference evidence="4" key="1">
    <citation type="submission" date="2021-02" db="EMBL/GenBank/DDBJ databases">
        <authorList>
            <person name="Dougan E. K."/>
            <person name="Rhodes N."/>
            <person name="Thang M."/>
            <person name="Chan C."/>
        </authorList>
    </citation>
    <scope>NUCLEOTIDE SEQUENCE</scope>
</reference>
<feature type="region of interest" description="Disordered" evidence="1">
    <location>
        <begin position="27"/>
        <end position="135"/>
    </location>
</feature>
<dbReference type="InterPro" id="IPR002035">
    <property type="entry name" value="VWF_A"/>
</dbReference>
<accession>A0A812RIU7</accession>
<evidence type="ECO:0000256" key="1">
    <source>
        <dbReference type="SAM" id="MobiDB-lite"/>
    </source>
</evidence>
<dbReference type="PROSITE" id="PS50234">
    <property type="entry name" value="VWFA"/>
    <property type="match status" value="1"/>
</dbReference>
<feature type="compositionally biased region" description="Low complexity" evidence="1">
    <location>
        <begin position="88"/>
        <end position="135"/>
    </location>
</feature>
<dbReference type="SUPFAM" id="SSF53300">
    <property type="entry name" value="vWA-like"/>
    <property type="match status" value="1"/>
</dbReference>
<evidence type="ECO:0000313" key="5">
    <source>
        <dbReference type="Proteomes" id="UP000604046"/>
    </source>
</evidence>
<dbReference type="InterPro" id="IPR036465">
    <property type="entry name" value="vWFA_dom_sf"/>
</dbReference>
<dbReference type="OrthoDB" id="10356115at2759"/>
<proteinExistence type="predicted"/>
<feature type="transmembrane region" description="Helical" evidence="2">
    <location>
        <begin position="449"/>
        <end position="475"/>
    </location>
</feature>
<keyword evidence="5" id="KW-1185">Reference proteome</keyword>
<comment type="caution">
    <text evidence="4">The sequence shown here is derived from an EMBL/GenBank/DDBJ whole genome shotgun (WGS) entry which is preliminary data.</text>
</comment>
<sequence length="521" mass="54891">MPPPDVRQGGVKQCTVAGAVALEVRREAEARARQRGATSSSQHTPQDPYARHLTADQNELDDTNDTNFTNDTDSDANGTNDTDSDEVTNTTTSYTTTSSTYTTSTDTVTSVTSTTSTATSSTATSSTATSTSKTATTSTSSTLTKTTSTATTSTATTTSFTSTSSTATTNTVTSTSLTHTSSTSTISSTMSSTTTKTTTFSTTTTLTTSLTTATVTSTSTSTTSTTTIWGDIIIALDFDADADQRSALLRFAGDVVDNVTANAGGLNVSFGLVLFSAQDYDVALEPGTPPEDFLANLHSAGGGTYVAVGGPPDTAHALDVCSQALNRRIADVSIVVVVTNSESSDATQTEIAANHLKYEGIAEVIVIAVGMDAPDQRSALRQSELEQMATSEWFEYDSYYDQVGSARRLRSLHAPIALSMLAEKMIPQFSEVLLQITSTTAPAKESRGLGAGIILLAVLGAFCCFSCIAAVSFLVCKRMQEAEEEERKLSQVMPVQAAGHEIVLMAWRPLNKDFTDQDFQS</sequence>
<dbReference type="AlphaFoldDB" id="A0A812RIU7"/>
<keyword evidence="2" id="KW-1133">Transmembrane helix</keyword>
<protein>
    <recommendedName>
        <fullName evidence="3">VWFA domain-containing protein</fullName>
    </recommendedName>
</protein>
<name>A0A812RIU7_9DINO</name>
<feature type="compositionally biased region" description="Low complexity" evidence="1">
    <location>
        <begin position="65"/>
        <end position="77"/>
    </location>
</feature>
<evidence type="ECO:0000313" key="4">
    <source>
        <dbReference type="EMBL" id="CAE7444277.1"/>
    </source>
</evidence>
<dbReference type="Proteomes" id="UP000604046">
    <property type="component" value="Unassembled WGS sequence"/>
</dbReference>
<keyword evidence="2" id="KW-0472">Membrane</keyword>
<feature type="domain" description="VWFA" evidence="3">
    <location>
        <begin position="231"/>
        <end position="416"/>
    </location>
</feature>
<dbReference type="EMBL" id="CAJNDS010002348">
    <property type="protein sequence ID" value="CAE7444277.1"/>
    <property type="molecule type" value="Genomic_DNA"/>
</dbReference>
<keyword evidence="2" id="KW-0812">Transmembrane</keyword>